<dbReference type="EMBL" id="JACJQH010000005">
    <property type="protein sequence ID" value="MBD2194695.1"/>
    <property type="molecule type" value="Genomic_DNA"/>
</dbReference>
<reference evidence="5 6" key="1">
    <citation type="journal article" date="2020" name="ISME J.">
        <title>Comparative genomics reveals insights into cyanobacterial evolution and habitat adaptation.</title>
        <authorList>
            <person name="Chen M.Y."/>
            <person name="Teng W.K."/>
            <person name="Zhao L."/>
            <person name="Hu C.X."/>
            <person name="Zhou Y.K."/>
            <person name="Han B.P."/>
            <person name="Song L.R."/>
            <person name="Shu W.S."/>
        </authorList>
    </citation>
    <scope>NUCLEOTIDE SEQUENCE [LARGE SCALE GENOMIC DNA]</scope>
    <source>
        <strain evidence="5 6">FACHB-288</strain>
    </source>
</reference>
<dbReference type="PRINTS" id="PR00909">
    <property type="entry name" value="SPERMDNBNDNG"/>
</dbReference>
<dbReference type="CDD" id="cd13661">
    <property type="entry name" value="PBP2_PotD_PotF_like_1"/>
    <property type="match status" value="1"/>
</dbReference>
<dbReference type="Proteomes" id="UP000658514">
    <property type="component" value="Unassembled WGS sequence"/>
</dbReference>
<dbReference type="InterPro" id="IPR001188">
    <property type="entry name" value="Sperm_putr-bd"/>
</dbReference>
<dbReference type="PANTHER" id="PTHR30222">
    <property type="entry name" value="SPERMIDINE/PUTRESCINE-BINDING PERIPLASMIC PROTEIN"/>
    <property type="match status" value="1"/>
</dbReference>
<evidence type="ECO:0000256" key="3">
    <source>
        <dbReference type="ARBA" id="ARBA00022729"/>
    </source>
</evidence>
<dbReference type="RefSeq" id="WP_190542039.1">
    <property type="nucleotide sequence ID" value="NZ_CAWPNO010000084.1"/>
</dbReference>
<keyword evidence="6" id="KW-1185">Reference proteome</keyword>
<gene>
    <name evidence="5" type="ORF">H6G24_04195</name>
</gene>
<protein>
    <submittedName>
        <fullName evidence="5">Extracellular solute-binding protein</fullName>
    </submittedName>
</protein>
<evidence type="ECO:0000256" key="1">
    <source>
        <dbReference type="ARBA" id="ARBA00004418"/>
    </source>
</evidence>
<comment type="subcellular location">
    <subcellularLocation>
        <location evidence="1">Periplasm</location>
    </subcellularLocation>
</comment>
<name>A0ABR8A5D3_9CYAN</name>
<comment type="caution">
    <text evidence="5">The sequence shown here is derived from an EMBL/GenBank/DDBJ whole genome shotgun (WGS) entry which is preliminary data.</text>
</comment>
<evidence type="ECO:0000256" key="4">
    <source>
        <dbReference type="ARBA" id="ARBA00022764"/>
    </source>
</evidence>
<accession>A0ABR8A5D3</accession>
<evidence type="ECO:0000313" key="5">
    <source>
        <dbReference type="EMBL" id="MBD2194695.1"/>
    </source>
</evidence>
<keyword evidence="4" id="KW-0574">Periplasm</keyword>
<keyword evidence="2" id="KW-0813">Transport</keyword>
<dbReference type="PROSITE" id="PS51257">
    <property type="entry name" value="PROKAR_LIPOPROTEIN"/>
    <property type="match status" value="1"/>
</dbReference>
<dbReference type="SUPFAM" id="SSF53850">
    <property type="entry name" value="Periplasmic binding protein-like II"/>
    <property type="match status" value="1"/>
</dbReference>
<keyword evidence="3" id="KW-0732">Signal</keyword>
<organism evidence="5 6">
    <name type="scientific">Calothrix parietina FACHB-288</name>
    <dbReference type="NCBI Taxonomy" id="2692896"/>
    <lineage>
        <taxon>Bacteria</taxon>
        <taxon>Bacillati</taxon>
        <taxon>Cyanobacteriota</taxon>
        <taxon>Cyanophyceae</taxon>
        <taxon>Nostocales</taxon>
        <taxon>Calotrichaceae</taxon>
        <taxon>Calothrix</taxon>
    </lineage>
</organism>
<dbReference type="Pfam" id="PF13343">
    <property type="entry name" value="SBP_bac_6"/>
    <property type="match status" value="1"/>
</dbReference>
<proteinExistence type="predicted"/>
<evidence type="ECO:0000313" key="6">
    <source>
        <dbReference type="Proteomes" id="UP000658514"/>
    </source>
</evidence>
<dbReference type="PANTHER" id="PTHR30222:SF17">
    <property type="entry name" value="SPERMIDINE_PUTRESCINE-BINDING PERIPLASMIC PROTEIN"/>
    <property type="match status" value="1"/>
</dbReference>
<sequence>MDRRSFILGTGTLALSQLLIGCGANNQTQLKVQLLNGSIPGQVVNKFQKALKSQEQLKFSPVAQIQDLFKQLQTWQQKPKSQDEQGWTRYIPWIKAEKTPIADVVTLGDYWLKAAIEQKLIQPLNTAQIKNWSALDAQWKQLVTRNEQGNPDPQGKVWAVPYRWGSTVIVYNREKFQDLGWTPTDWSDLWRSELRSRISLLNHPREVIGLVLKKLGNSYNTENIDKVPNLESELRALNQQVKFYNSTTYLEPLIIEDTWLAVGWSDDIIPLLSRYPHLSVVIPKSGTAIWADLWVRPQGSEKEALANQWMDFCLQSAIAKDISVLSKTNSPIAPNIVAAEFPEPLRNLLVNNREVLAKSEFLLPLSSEANKQYETLFNLIKIE</sequence>
<dbReference type="Gene3D" id="3.40.190.10">
    <property type="entry name" value="Periplasmic binding protein-like II"/>
    <property type="match status" value="2"/>
</dbReference>
<evidence type="ECO:0000256" key="2">
    <source>
        <dbReference type="ARBA" id="ARBA00022448"/>
    </source>
</evidence>